<evidence type="ECO:0000313" key="2">
    <source>
        <dbReference type="EMBL" id="MBT1696780.1"/>
    </source>
</evidence>
<gene>
    <name evidence="2" type="ORF">KK083_07840</name>
</gene>
<comment type="caution">
    <text evidence="2">The sequence shown here is derived from an EMBL/GenBank/DDBJ whole genome shotgun (WGS) entry which is preliminary data.</text>
</comment>
<feature type="region of interest" description="Disordered" evidence="1">
    <location>
        <begin position="44"/>
        <end position="88"/>
    </location>
</feature>
<evidence type="ECO:0000313" key="3">
    <source>
        <dbReference type="Proteomes" id="UP001319200"/>
    </source>
</evidence>
<name>A0AAP2DIG5_9BACT</name>
<sequence length="488" mass="55066">MGKDREGKFHPRKGKPSGSKAEASGLKDISSSAYEENINLVDKYTIGEEEPAPNLRVRHRNRNTDKREERQQDRSSIKNTRAKRETLTKTSVADTVSAAEEIPSVLTKEAFAELASYQSACCVSAFMSTHAAGVEVNEQMDNTAFKSLLQQLGAMLKQKNIEQPVIDKMLKPGYDLLRNDTFWLSMSPGLAVFISDGVFKYMKMPMTPKEEILINTSFFLSPLIPVMINSDYFYLLVLSKKQAKFYRANAFGMVQLIIDEMPNGVDDVVHFEEKDDQKLWRTDTSGAGSGANYHGMGSGKPDDKANLAMYFDEVDETLWKAVLNRENVPLLLAGVEYLIPIYRSVAQYKPIWDDAITGSHEHEDINTLYQTARKKMEPYFKERHQKALEAYGNSSATALTSSVPADVIPAAHYKRVWHLFVQKDEHIWGTFDEMNNKLTLHETQQEGDECLLDKAVIKTILSAGEVHVLPKDEMPADSKIAALMRYEI</sequence>
<dbReference type="InterPro" id="IPR040837">
    <property type="entry name" value="Bact_RF_family7"/>
</dbReference>
<dbReference type="EMBL" id="JAHESF010000006">
    <property type="protein sequence ID" value="MBT1696780.1"/>
    <property type="molecule type" value="Genomic_DNA"/>
</dbReference>
<keyword evidence="3" id="KW-1185">Reference proteome</keyword>
<feature type="compositionally biased region" description="Basic and acidic residues" evidence="1">
    <location>
        <begin position="62"/>
        <end position="87"/>
    </location>
</feature>
<dbReference type="RefSeq" id="WP_254162217.1">
    <property type="nucleotide sequence ID" value="NZ_JAHESF010000006.1"/>
</dbReference>
<evidence type="ECO:0000256" key="1">
    <source>
        <dbReference type="SAM" id="MobiDB-lite"/>
    </source>
</evidence>
<feature type="region of interest" description="Disordered" evidence="1">
    <location>
        <begin position="1"/>
        <end position="29"/>
    </location>
</feature>
<organism evidence="2 3">
    <name type="scientific">Chryseosolibacter histidini</name>
    <dbReference type="NCBI Taxonomy" id="2782349"/>
    <lineage>
        <taxon>Bacteria</taxon>
        <taxon>Pseudomonadati</taxon>
        <taxon>Bacteroidota</taxon>
        <taxon>Cytophagia</taxon>
        <taxon>Cytophagales</taxon>
        <taxon>Chryseotaleaceae</taxon>
        <taxon>Chryseosolibacter</taxon>
    </lineage>
</organism>
<dbReference type="AlphaFoldDB" id="A0AAP2DIG5"/>
<protein>
    <submittedName>
        <fullName evidence="2">Uncharacterized protein</fullName>
    </submittedName>
</protein>
<dbReference type="Pfam" id="PF18849">
    <property type="entry name" value="baeRF_family7"/>
    <property type="match status" value="1"/>
</dbReference>
<dbReference type="Proteomes" id="UP001319200">
    <property type="component" value="Unassembled WGS sequence"/>
</dbReference>
<proteinExistence type="predicted"/>
<reference evidence="2 3" key="1">
    <citation type="submission" date="2021-05" db="EMBL/GenBank/DDBJ databases">
        <title>A Polyphasic approach of four new species of the genus Ohtaekwangia: Ohtaekwangia histidinii sp. nov., Ohtaekwangia cretensis sp. nov., Ohtaekwangia indiensis sp. nov., Ohtaekwangia reichenbachii sp. nov. from diverse environment.</title>
        <authorList>
            <person name="Octaviana S."/>
        </authorList>
    </citation>
    <scope>NUCLEOTIDE SEQUENCE [LARGE SCALE GENOMIC DNA]</scope>
    <source>
        <strain evidence="2 3">PWU4</strain>
    </source>
</reference>
<accession>A0AAP2DIG5</accession>